<dbReference type="Pfam" id="PF17900">
    <property type="entry name" value="Peptidase_M1_N"/>
    <property type="match status" value="1"/>
</dbReference>
<dbReference type="FunFam" id="1.10.390.10:FF:000006">
    <property type="entry name" value="Puromycin-sensitive aminopeptidase"/>
    <property type="match status" value="1"/>
</dbReference>
<dbReference type="InterPro" id="IPR050344">
    <property type="entry name" value="Peptidase_M1_aminopeptidases"/>
</dbReference>
<feature type="domain" description="ERAP1-like C-terminal" evidence="15">
    <location>
        <begin position="561"/>
        <end position="874"/>
    </location>
</feature>
<dbReference type="Gene3D" id="1.10.390.10">
    <property type="entry name" value="Neutral Protease Domain 2"/>
    <property type="match status" value="1"/>
</dbReference>
<name>A0A7X3FX32_9BURK</name>
<dbReference type="Pfam" id="PF11838">
    <property type="entry name" value="ERAP1_C"/>
    <property type="match status" value="1"/>
</dbReference>
<dbReference type="InterPro" id="IPR027268">
    <property type="entry name" value="Peptidase_M4/M1_CTD_sf"/>
</dbReference>
<comment type="caution">
    <text evidence="17">The sequence shown here is derived from an EMBL/GenBank/DDBJ whole genome shotgun (WGS) entry which is preliminary data.</text>
</comment>
<dbReference type="EC" id="3.4.11.-" evidence="12"/>
<dbReference type="GO" id="GO:0043171">
    <property type="term" value="P:peptide catabolic process"/>
    <property type="evidence" value="ECO:0007669"/>
    <property type="project" value="TreeGrafter"/>
</dbReference>
<dbReference type="InterPro" id="IPR034016">
    <property type="entry name" value="M1_APN-typ"/>
</dbReference>
<comment type="cofactor">
    <cofactor evidence="10 12">
        <name>Zn(2+)</name>
        <dbReference type="ChEBI" id="CHEBI:29105"/>
    </cofactor>
    <text evidence="10 12">Binds 1 zinc ion per subunit.</text>
</comment>
<evidence type="ECO:0000256" key="12">
    <source>
        <dbReference type="RuleBase" id="RU364040"/>
    </source>
</evidence>
<dbReference type="GO" id="GO:0005615">
    <property type="term" value="C:extracellular space"/>
    <property type="evidence" value="ECO:0007669"/>
    <property type="project" value="TreeGrafter"/>
</dbReference>
<evidence type="ECO:0000259" key="16">
    <source>
        <dbReference type="Pfam" id="PF17900"/>
    </source>
</evidence>
<dbReference type="InterPro" id="IPR014782">
    <property type="entry name" value="Peptidase_M1_dom"/>
</dbReference>
<dbReference type="InterPro" id="IPR045357">
    <property type="entry name" value="Aminopeptidase_N-like_N"/>
</dbReference>
<evidence type="ECO:0000256" key="2">
    <source>
        <dbReference type="ARBA" id="ARBA00010136"/>
    </source>
</evidence>
<dbReference type="SUPFAM" id="SSF63737">
    <property type="entry name" value="Leukotriene A4 hydrolase N-terminal domain"/>
    <property type="match status" value="1"/>
</dbReference>
<dbReference type="GO" id="GO:0016285">
    <property type="term" value="F:alanyl aminopeptidase activity"/>
    <property type="evidence" value="ECO:0007669"/>
    <property type="project" value="UniProtKB-EC"/>
</dbReference>
<evidence type="ECO:0000256" key="1">
    <source>
        <dbReference type="ARBA" id="ARBA00000098"/>
    </source>
</evidence>
<sequence>MHRKLLSAAVAPAFTLALATAPFHVSAAPTRASATANADTTTQLPRGVVPTHYQIALTPDAATASFGAHAVVTINVAKATSTITLNAAELKFSKVTLAPAAGGAERDASVAVDNDAQTATFTFAQPIAPGMYRLAMDYTGVIGTQAVGLFSLDYPGADGKRQRALYTQFENSDARRMIPSWDEPAYKASFALDVVVPAAQMAVSNMPATKTETLPDGRKRVSFATTPKMSTYLLFFALGDFERAAAKVHGTEVGVVTRRGALPQAKFALDASQAILREYNDYFGVRYPLPKLDNVAGAGRSQFFSAMENWGAIFTFEYALLLDPAIATQHDREEIFATAAHEMAHQWFGDLVTMRWWDDLWLNEGFASWMESRTTARLHPEWNTHLGAVGVRESAMRRDAIAGTHPVVQHVETVEQANQAFDEITYSKGESVIRMLEAYVGANAWRNGVRAYMQAHAYGNTVSDDLWKQIEKAAGKPVTAIAHDFTLQPGVPLIKVGEPACRNNATTVALTQAEFTRDRAGKAPLAWRVPVIAQIAGSKNQASTLVTGGKGAITIPGCGAVIVNAGQSGYYRTLYASADFAQLATRFASLAPIDQIGLLADSSALGLAGLQPASDVLDLVKATPAGADPAVWTRIAVLLDGVHNRYREQARGGDATRQKRFDTFAIARLAPLMAQVGWAARPGEASSVANLREELVNVLSNLGDANVIAEARRRYAALATDASAVPGPLRKTVMGVVAQHADAATWDQLHLAARNETTPLVRDQRYTLLAATEDRALAMRALQLALTDEPGLTISAAMISEVALRYPDMAFDFAIAHLAQINARVDASSRSRYLARLATGSSDPAMVDKLGAYAQANLAPSSRGDVEAAIAAIKDRIQVNAARLPEIDAWLAQNAQ</sequence>
<protein>
    <recommendedName>
        <fullName evidence="12">Aminopeptidase</fullName>
        <ecNumber evidence="12">3.4.11.-</ecNumber>
    </recommendedName>
</protein>
<evidence type="ECO:0000256" key="10">
    <source>
        <dbReference type="PIRSR" id="PIRSR634016-3"/>
    </source>
</evidence>
<feature type="chain" id="PRO_5031240413" description="Aminopeptidase" evidence="13">
    <location>
        <begin position="28"/>
        <end position="896"/>
    </location>
</feature>
<dbReference type="GO" id="GO:0006508">
    <property type="term" value="P:proteolysis"/>
    <property type="evidence" value="ECO:0007669"/>
    <property type="project" value="UniProtKB-KW"/>
</dbReference>
<evidence type="ECO:0000256" key="13">
    <source>
        <dbReference type="SAM" id="SignalP"/>
    </source>
</evidence>
<evidence type="ECO:0000256" key="11">
    <source>
        <dbReference type="PIRSR" id="PIRSR634016-4"/>
    </source>
</evidence>
<keyword evidence="5 10" id="KW-0479">Metal-binding</keyword>
<dbReference type="Proteomes" id="UP000443353">
    <property type="component" value="Unassembled WGS sequence"/>
</dbReference>
<accession>A0A7X3FX32</accession>
<dbReference type="CDD" id="cd09601">
    <property type="entry name" value="M1_APN-Q_like"/>
    <property type="match status" value="1"/>
</dbReference>
<dbReference type="PANTHER" id="PTHR11533">
    <property type="entry name" value="PROTEASE M1 ZINC METALLOPROTEASE"/>
    <property type="match status" value="1"/>
</dbReference>
<feature type="domain" description="Aminopeptidase N-like N-terminal" evidence="16">
    <location>
        <begin position="49"/>
        <end position="233"/>
    </location>
</feature>
<feature type="signal peptide" evidence="13">
    <location>
        <begin position="1"/>
        <end position="27"/>
    </location>
</feature>
<evidence type="ECO:0000256" key="9">
    <source>
        <dbReference type="PIRSR" id="PIRSR634016-1"/>
    </source>
</evidence>
<dbReference type="RefSeq" id="WP_160407603.1">
    <property type="nucleotide sequence ID" value="NZ_WSES01000002.1"/>
</dbReference>
<evidence type="ECO:0000313" key="17">
    <source>
        <dbReference type="EMBL" id="MVW59410.1"/>
    </source>
</evidence>
<keyword evidence="4 12" id="KW-0645">Protease</keyword>
<dbReference type="AlphaFoldDB" id="A0A7X3FX32"/>
<dbReference type="InterPro" id="IPR001930">
    <property type="entry name" value="Peptidase_M1"/>
</dbReference>
<dbReference type="PANTHER" id="PTHR11533:SF174">
    <property type="entry name" value="PUROMYCIN-SENSITIVE AMINOPEPTIDASE-RELATED"/>
    <property type="match status" value="1"/>
</dbReference>
<feature type="binding site" evidence="10">
    <location>
        <position position="364"/>
    </location>
    <ligand>
        <name>Zn(2+)</name>
        <dbReference type="ChEBI" id="CHEBI:29105"/>
        <note>catalytic</note>
    </ligand>
</feature>
<dbReference type="EMBL" id="WSES01000002">
    <property type="protein sequence ID" value="MVW59410.1"/>
    <property type="molecule type" value="Genomic_DNA"/>
</dbReference>
<evidence type="ECO:0000256" key="7">
    <source>
        <dbReference type="ARBA" id="ARBA00022833"/>
    </source>
</evidence>
<keyword evidence="3 12" id="KW-0031">Aminopeptidase</keyword>
<dbReference type="Pfam" id="PF01433">
    <property type="entry name" value="Peptidase_M1"/>
    <property type="match status" value="1"/>
</dbReference>
<comment type="similarity">
    <text evidence="2 12">Belongs to the peptidase M1 family.</text>
</comment>
<dbReference type="GO" id="GO:0005737">
    <property type="term" value="C:cytoplasm"/>
    <property type="evidence" value="ECO:0007669"/>
    <property type="project" value="TreeGrafter"/>
</dbReference>
<dbReference type="InterPro" id="IPR042097">
    <property type="entry name" value="Aminopeptidase_N-like_N_sf"/>
</dbReference>
<evidence type="ECO:0000259" key="15">
    <source>
        <dbReference type="Pfam" id="PF11838"/>
    </source>
</evidence>
<keyword evidence="8 12" id="KW-0482">Metalloprotease</keyword>
<keyword evidence="13" id="KW-0732">Signal</keyword>
<dbReference type="GO" id="GO:0008270">
    <property type="term" value="F:zinc ion binding"/>
    <property type="evidence" value="ECO:0007669"/>
    <property type="project" value="UniProtKB-UniRule"/>
</dbReference>
<feature type="domain" description="Peptidase M1 membrane alanine aminopeptidase" evidence="14">
    <location>
        <begin position="267"/>
        <end position="484"/>
    </location>
</feature>
<dbReference type="InterPro" id="IPR024571">
    <property type="entry name" value="ERAP1-like_C_dom"/>
</dbReference>
<reference evidence="17 18" key="1">
    <citation type="submission" date="2019-12" db="EMBL/GenBank/DDBJ databases">
        <authorList>
            <person name="Li C."/>
            <person name="Zhao J."/>
        </authorList>
    </citation>
    <scope>NUCLEOTIDE SEQUENCE [LARGE SCALE GENOMIC DNA]</scope>
    <source>
        <strain evidence="17 18">NEAU-DD11</strain>
    </source>
</reference>
<dbReference type="GO" id="GO:0016020">
    <property type="term" value="C:membrane"/>
    <property type="evidence" value="ECO:0007669"/>
    <property type="project" value="TreeGrafter"/>
</dbReference>
<evidence type="ECO:0000256" key="6">
    <source>
        <dbReference type="ARBA" id="ARBA00022801"/>
    </source>
</evidence>
<feature type="binding site" evidence="10">
    <location>
        <position position="345"/>
    </location>
    <ligand>
        <name>Zn(2+)</name>
        <dbReference type="ChEBI" id="CHEBI:29105"/>
        <note>catalytic</note>
    </ligand>
</feature>
<proteinExistence type="inferred from homology"/>
<feature type="binding site" evidence="10">
    <location>
        <position position="341"/>
    </location>
    <ligand>
        <name>Zn(2+)</name>
        <dbReference type="ChEBI" id="CHEBI:29105"/>
        <note>catalytic</note>
    </ligand>
</feature>
<feature type="active site" description="Proton acceptor" evidence="9">
    <location>
        <position position="342"/>
    </location>
</feature>
<dbReference type="Gene3D" id="2.60.40.1730">
    <property type="entry name" value="tricorn interacting facor f3 domain"/>
    <property type="match status" value="1"/>
</dbReference>
<dbReference type="SUPFAM" id="SSF55486">
    <property type="entry name" value="Metalloproteases ('zincins'), catalytic domain"/>
    <property type="match status" value="1"/>
</dbReference>
<keyword evidence="18" id="KW-1185">Reference proteome</keyword>
<evidence type="ECO:0000259" key="14">
    <source>
        <dbReference type="Pfam" id="PF01433"/>
    </source>
</evidence>
<evidence type="ECO:0000313" key="18">
    <source>
        <dbReference type="Proteomes" id="UP000443353"/>
    </source>
</evidence>
<dbReference type="GO" id="GO:0042277">
    <property type="term" value="F:peptide binding"/>
    <property type="evidence" value="ECO:0007669"/>
    <property type="project" value="TreeGrafter"/>
</dbReference>
<keyword evidence="6 12" id="KW-0378">Hydrolase</keyword>
<organism evidence="17 18">
    <name type="scientific">Massilia cellulosiltytica</name>
    <dbReference type="NCBI Taxonomy" id="2683234"/>
    <lineage>
        <taxon>Bacteria</taxon>
        <taxon>Pseudomonadati</taxon>
        <taxon>Pseudomonadota</taxon>
        <taxon>Betaproteobacteria</taxon>
        <taxon>Burkholderiales</taxon>
        <taxon>Oxalobacteraceae</taxon>
        <taxon>Telluria group</taxon>
        <taxon>Massilia</taxon>
    </lineage>
</organism>
<gene>
    <name evidence="17" type="ORF">GPY61_05665</name>
</gene>
<comment type="catalytic activity">
    <reaction evidence="1">
        <text>Release of an N-terminal amino acid, Xaa-|-Yaa- from a peptide, amide or arylamide. Xaa is preferably Ala, but may be most amino acids including Pro (slow action). When a terminal hydrophobic residue is followed by a prolyl residue, the two may be released as an intact Xaa-Pro dipeptide.</text>
        <dbReference type="EC" id="3.4.11.2"/>
    </reaction>
</comment>
<dbReference type="Gene3D" id="2.60.40.1910">
    <property type="match status" value="1"/>
</dbReference>
<evidence type="ECO:0000256" key="8">
    <source>
        <dbReference type="ARBA" id="ARBA00023049"/>
    </source>
</evidence>
<evidence type="ECO:0000256" key="5">
    <source>
        <dbReference type="ARBA" id="ARBA00022723"/>
    </source>
</evidence>
<keyword evidence="7 10" id="KW-0862">Zinc</keyword>
<dbReference type="GO" id="GO:0070006">
    <property type="term" value="F:metalloaminopeptidase activity"/>
    <property type="evidence" value="ECO:0007669"/>
    <property type="project" value="TreeGrafter"/>
</dbReference>
<dbReference type="PRINTS" id="PR00756">
    <property type="entry name" value="ALADIPTASE"/>
</dbReference>
<evidence type="ECO:0000256" key="4">
    <source>
        <dbReference type="ARBA" id="ARBA00022670"/>
    </source>
</evidence>
<evidence type="ECO:0000256" key="3">
    <source>
        <dbReference type="ARBA" id="ARBA00022438"/>
    </source>
</evidence>
<feature type="site" description="Transition state stabilizer" evidence="11">
    <location>
        <position position="426"/>
    </location>
</feature>
<dbReference type="Gene3D" id="1.25.50.20">
    <property type="match status" value="1"/>
</dbReference>